<name>A0A1H4J9C7_9MICO</name>
<accession>A0A1H4J9C7</accession>
<dbReference type="Proteomes" id="UP000199183">
    <property type="component" value="Unassembled WGS sequence"/>
</dbReference>
<evidence type="ECO:0000313" key="1">
    <source>
        <dbReference type="EMBL" id="SEB42949.1"/>
    </source>
</evidence>
<keyword evidence="2" id="KW-1185">Reference proteome</keyword>
<organism evidence="1 2">
    <name type="scientific">Paramicrobacterium humi</name>
    <dbReference type="NCBI Taxonomy" id="640635"/>
    <lineage>
        <taxon>Bacteria</taxon>
        <taxon>Bacillati</taxon>
        <taxon>Actinomycetota</taxon>
        <taxon>Actinomycetes</taxon>
        <taxon>Micrococcales</taxon>
        <taxon>Microbacteriaceae</taxon>
        <taxon>Paramicrobacterium</taxon>
    </lineage>
</organism>
<proteinExistence type="predicted"/>
<sequence>MYSRDLDDPDGNSLGFVYMEQQAIDEGPGAYLEGLA</sequence>
<dbReference type="STRING" id="640635.SAMN04489806_0577"/>
<dbReference type="AlphaFoldDB" id="A0A1H4J9C7"/>
<reference evidence="1 2" key="1">
    <citation type="submission" date="2016-10" db="EMBL/GenBank/DDBJ databases">
        <authorList>
            <person name="de Groot N.N."/>
        </authorList>
    </citation>
    <scope>NUCLEOTIDE SEQUENCE [LARGE SCALE GENOMIC DNA]</scope>
    <source>
        <strain evidence="1 2">DSM 21799</strain>
    </source>
</reference>
<evidence type="ECO:0000313" key="2">
    <source>
        <dbReference type="Proteomes" id="UP000199183"/>
    </source>
</evidence>
<protein>
    <submittedName>
        <fullName evidence="1">Uncharacterized protein</fullName>
    </submittedName>
</protein>
<dbReference type="EMBL" id="FNRY01000001">
    <property type="protein sequence ID" value="SEB42949.1"/>
    <property type="molecule type" value="Genomic_DNA"/>
</dbReference>
<gene>
    <name evidence="1" type="ORF">SAMN04489806_0577</name>
</gene>